<dbReference type="PANTHER" id="PTHR11571">
    <property type="entry name" value="GLUTATHIONE S-TRANSFERASE"/>
    <property type="match status" value="1"/>
</dbReference>
<evidence type="ECO:0000313" key="2">
    <source>
        <dbReference type="EMBL" id="KAG0292257.1"/>
    </source>
</evidence>
<accession>A0A9P6QU81</accession>
<reference evidence="2" key="1">
    <citation type="journal article" date="2020" name="Fungal Divers.">
        <title>Resolving the Mortierellaceae phylogeny through synthesis of multi-gene phylogenetics and phylogenomics.</title>
        <authorList>
            <person name="Vandepol N."/>
            <person name="Liber J."/>
            <person name="Desiro A."/>
            <person name="Na H."/>
            <person name="Kennedy M."/>
            <person name="Barry K."/>
            <person name="Grigoriev I.V."/>
            <person name="Miller A.N."/>
            <person name="O'Donnell K."/>
            <person name="Stajich J.E."/>
            <person name="Bonito G."/>
        </authorList>
    </citation>
    <scope>NUCLEOTIDE SEQUENCE</scope>
    <source>
        <strain evidence="2">NVP60</strain>
    </source>
</reference>
<dbReference type="InterPro" id="IPR004045">
    <property type="entry name" value="Glutathione_S-Trfase_N"/>
</dbReference>
<dbReference type="Gene3D" id="3.40.30.10">
    <property type="entry name" value="Glutaredoxin"/>
    <property type="match status" value="1"/>
</dbReference>
<dbReference type="Gene3D" id="1.20.1050.10">
    <property type="match status" value="1"/>
</dbReference>
<dbReference type="EMBL" id="JAAAIN010002528">
    <property type="protein sequence ID" value="KAG0292257.1"/>
    <property type="molecule type" value="Genomic_DNA"/>
</dbReference>
<organism evidence="2 3">
    <name type="scientific">Linnemannia gamsii</name>
    <dbReference type="NCBI Taxonomy" id="64522"/>
    <lineage>
        <taxon>Eukaryota</taxon>
        <taxon>Fungi</taxon>
        <taxon>Fungi incertae sedis</taxon>
        <taxon>Mucoromycota</taxon>
        <taxon>Mortierellomycotina</taxon>
        <taxon>Mortierellomycetes</taxon>
        <taxon>Mortierellales</taxon>
        <taxon>Mortierellaceae</taxon>
        <taxon>Linnemannia</taxon>
    </lineage>
</organism>
<dbReference type="SUPFAM" id="SSF52833">
    <property type="entry name" value="Thioredoxin-like"/>
    <property type="match status" value="1"/>
</dbReference>
<dbReference type="GO" id="GO:0006749">
    <property type="term" value="P:glutathione metabolic process"/>
    <property type="evidence" value="ECO:0007669"/>
    <property type="project" value="TreeGrafter"/>
</dbReference>
<comment type="caution">
    <text evidence="2">The sequence shown here is derived from an EMBL/GenBank/DDBJ whole genome shotgun (WGS) entry which is preliminary data.</text>
</comment>
<feature type="non-terminal residue" evidence="2">
    <location>
        <position position="1"/>
    </location>
</feature>
<dbReference type="PROSITE" id="PS50404">
    <property type="entry name" value="GST_NTER"/>
    <property type="match status" value="1"/>
</dbReference>
<gene>
    <name evidence="2" type="ORF">BGZ97_005638</name>
</gene>
<dbReference type="PANTHER" id="PTHR11571:SF150">
    <property type="entry name" value="GLUTATHIONE S-TRANSFERASE"/>
    <property type="match status" value="1"/>
</dbReference>
<dbReference type="Proteomes" id="UP000823405">
    <property type="component" value="Unassembled WGS sequence"/>
</dbReference>
<keyword evidence="3" id="KW-1185">Reference proteome</keyword>
<proteinExistence type="predicted"/>
<protein>
    <recommendedName>
        <fullName evidence="1">GST N-terminal domain-containing protein</fullName>
    </recommendedName>
</protein>
<dbReference type="SUPFAM" id="SSF47616">
    <property type="entry name" value="GST C-terminal domain-like"/>
    <property type="match status" value="1"/>
</dbReference>
<dbReference type="InterPro" id="IPR036282">
    <property type="entry name" value="Glutathione-S-Trfase_C_sf"/>
</dbReference>
<dbReference type="AlphaFoldDB" id="A0A9P6QU81"/>
<evidence type="ECO:0000259" key="1">
    <source>
        <dbReference type="PROSITE" id="PS50404"/>
    </source>
</evidence>
<feature type="domain" description="GST N-terminal" evidence="1">
    <location>
        <begin position="20"/>
        <end position="103"/>
    </location>
</feature>
<evidence type="ECO:0000313" key="3">
    <source>
        <dbReference type="Proteomes" id="UP000823405"/>
    </source>
</evidence>
<sequence length="176" mass="19443">MVATFPKSATAAAVLDSPTSTFSLLYFDTQGICSAMRNLLVLGDAQWTQLFPQNWEDEAEKMSVQFGVLPVLYVHSQDGSQTVPIAESKAIENYLATHFGYMGANSYETAQILAFNASTTALFDSFLDSVMYLEASAEVKQDQMVNFLTKKVPNWIRIHEEHLKANGSNGHYVGDS</sequence>
<dbReference type="InterPro" id="IPR036249">
    <property type="entry name" value="Thioredoxin-like_sf"/>
</dbReference>
<name>A0A9P6QU81_9FUNG</name>
<dbReference type="OrthoDB" id="414243at2759"/>
<dbReference type="InterPro" id="IPR050213">
    <property type="entry name" value="GST_superfamily"/>
</dbReference>
<dbReference type="GO" id="GO:0004364">
    <property type="term" value="F:glutathione transferase activity"/>
    <property type="evidence" value="ECO:0007669"/>
    <property type="project" value="TreeGrafter"/>
</dbReference>